<dbReference type="InterPro" id="IPR027829">
    <property type="entry name" value="DUF4625"/>
</dbReference>
<reference evidence="1 2" key="1">
    <citation type="submission" date="2019-03" db="EMBL/GenBank/DDBJ databases">
        <title>Muricauda SCR12 sp.nov, a marine bacterium isolated from Pacific Ocean:the Okinawa trough.</title>
        <authorList>
            <person name="Liu L."/>
        </authorList>
    </citation>
    <scope>NUCLEOTIDE SEQUENCE [LARGE SCALE GENOMIC DNA]</scope>
    <source>
        <strain evidence="1 2">SCR12</strain>
    </source>
</reference>
<name>A0A4S8S175_9FLAO</name>
<dbReference type="OrthoDB" id="670730at2"/>
<dbReference type="AlphaFoldDB" id="A0A4S8S175"/>
<dbReference type="Pfam" id="PF15418">
    <property type="entry name" value="DUF4625"/>
    <property type="match status" value="1"/>
</dbReference>
<evidence type="ECO:0000313" key="1">
    <source>
        <dbReference type="EMBL" id="THV60894.1"/>
    </source>
</evidence>
<comment type="caution">
    <text evidence="1">The sequence shown here is derived from an EMBL/GenBank/DDBJ whole genome shotgun (WGS) entry which is preliminary data.</text>
</comment>
<keyword evidence="2" id="KW-1185">Reference proteome</keyword>
<organism evidence="1 2">
    <name type="scientific">Flagellimonas alvinocaridis</name>
    <dbReference type="NCBI Taxonomy" id="2530200"/>
    <lineage>
        <taxon>Bacteria</taxon>
        <taxon>Pseudomonadati</taxon>
        <taxon>Bacteroidota</taxon>
        <taxon>Flavobacteriia</taxon>
        <taxon>Flavobacteriales</taxon>
        <taxon>Flavobacteriaceae</taxon>
        <taxon>Flagellimonas</taxon>
    </lineage>
</organism>
<dbReference type="EMBL" id="SNTZ01000001">
    <property type="protein sequence ID" value="THV60894.1"/>
    <property type="molecule type" value="Genomic_DNA"/>
</dbReference>
<proteinExistence type="predicted"/>
<protein>
    <submittedName>
        <fullName evidence="1">DUF4625 domain-containing protein</fullName>
    </submittedName>
</protein>
<sequence length="57" mass="6459">MIFMENHPIENGGTSFEINLIVTIPDEIDMGDYHCAFSVTDVSVWQSRTSIDIKIVE</sequence>
<dbReference type="Proteomes" id="UP000310406">
    <property type="component" value="Unassembled WGS sequence"/>
</dbReference>
<evidence type="ECO:0000313" key="2">
    <source>
        <dbReference type="Proteomes" id="UP000310406"/>
    </source>
</evidence>
<gene>
    <name evidence="1" type="ORF">EZV76_00740</name>
</gene>
<accession>A0A4S8S175</accession>